<dbReference type="InterPro" id="IPR036388">
    <property type="entry name" value="WH-like_DNA-bd_sf"/>
</dbReference>
<keyword evidence="3" id="KW-0408">Iron</keyword>
<dbReference type="InterPro" id="IPR038157">
    <property type="entry name" value="FeoA_core_dom"/>
</dbReference>
<dbReference type="InterPro" id="IPR050536">
    <property type="entry name" value="DtxR_MntR_Metal-Reg"/>
</dbReference>
<dbReference type="SMART" id="SM00529">
    <property type="entry name" value="HTH_DTXR"/>
    <property type="match status" value="1"/>
</dbReference>
<dbReference type="GO" id="GO:0046983">
    <property type="term" value="F:protein dimerization activity"/>
    <property type="evidence" value="ECO:0007669"/>
    <property type="project" value="InterPro"/>
</dbReference>
<dbReference type="EMBL" id="LNGC01000105">
    <property type="protein sequence ID" value="KYC49165.1"/>
    <property type="molecule type" value="Genomic_DNA"/>
</dbReference>
<dbReference type="Pfam" id="PF02742">
    <property type="entry name" value="Fe_dep_repr_C"/>
    <property type="match status" value="1"/>
</dbReference>
<dbReference type="Proteomes" id="UP000075398">
    <property type="component" value="Unassembled WGS sequence"/>
</dbReference>
<evidence type="ECO:0000256" key="3">
    <source>
        <dbReference type="ARBA" id="ARBA00023004"/>
    </source>
</evidence>
<protein>
    <submittedName>
        <fullName evidence="5">Iron dependent repressor, metal binding and dimerization domain</fullName>
    </submittedName>
</protein>
<gene>
    <name evidence="5" type="ORF">AMQ22_01703</name>
</gene>
<dbReference type="Gene3D" id="2.30.30.90">
    <property type="match status" value="1"/>
</dbReference>
<dbReference type="GO" id="GO:0005737">
    <property type="term" value="C:cytoplasm"/>
    <property type="evidence" value="ECO:0007669"/>
    <property type="project" value="UniProtKB-SubCell"/>
</dbReference>
<dbReference type="InterPro" id="IPR036421">
    <property type="entry name" value="Fe_dep_repressor_sf"/>
</dbReference>
<organism evidence="5 6">
    <name type="scientific">Candidatus Methanofastidiosum methylothiophilum</name>
    <dbReference type="NCBI Taxonomy" id="1705564"/>
    <lineage>
        <taxon>Archaea</taxon>
        <taxon>Methanobacteriati</taxon>
        <taxon>Methanobacteriota</taxon>
        <taxon>Stenosarchaea group</taxon>
        <taxon>Candidatus Methanofastidiosia</taxon>
        <taxon>Candidatus Methanofastidiosales</taxon>
        <taxon>Candidatus Methanofastidiosaceae</taxon>
        <taxon>Candidatus Methanofastidiosum</taxon>
    </lineage>
</organism>
<dbReference type="InterPro" id="IPR007167">
    <property type="entry name" value="Fe-transptr_FeoA-like"/>
</dbReference>
<evidence type="ECO:0000259" key="4">
    <source>
        <dbReference type="SMART" id="SM00899"/>
    </source>
</evidence>
<evidence type="ECO:0000313" key="5">
    <source>
        <dbReference type="EMBL" id="KYC49165.1"/>
    </source>
</evidence>
<feature type="domain" description="Ferrous iron transporter FeoA-like" evidence="4">
    <location>
        <begin position="154"/>
        <end position="224"/>
    </location>
</feature>
<dbReference type="AlphaFoldDB" id="A0A150IWB6"/>
<dbReference type="SUPFAM" id="SSF50037">
    <property type="entry name" value="C-terminal domain of transcriptional repressors"/>
    <property type="match status" value="1"/>
</dbReference>
<dbReference type="SUPFAM" id="SSF47979">
    <property type="entry name" value="Iron-dependent repressor protein, dimerization domain"/>
    <property type="match status" value="1"/>
</dbReference>
<dbReference type="InterPro" id="IPR008988">
    <property type="entry name" value="Transcriptional_repressor_C"/>
</dbReference>
<dbReference type="GO" id="GO:0003700">
    <property type="term" value="F:DNA-binding transcription factor activity"/>
    <property type="evidence" value="ECO:0007669"/>
    <property type="project" value="InterPro"/>
</dbReference>
<sequence>MVEEVIEESLEFVWTMREQNDLTVDNFIKGIHLRCNFSQIAGDLSAESVLNNLEKEGFIDIQDNKIKFQKKGEEIGKRIIRRHRLTERLLKDILQMTIDEIEEPACRLEHTITEGLEDSICTLLGHPSVCPHGFEIPPGKCCKDVSKVLEPIIISLDDMESGDEGTIMYLVTKSHPRLQRLSTLGLSPGSKIKIVQTFPTFVVQVDETQIALEKSIAKDIFVRKTNGHTHRRHRHRRGLF</sequence>
<dbReference type="SMART" id="SM00899">
    <property type="entry name" value="FeoA"/>
    <property type="match status" value="1"/>
</dbReference>
<proteinExistence type="predicted"/>
<comment type="caution">
    <text evidence="5">The sequence shown here is derived from an EMBL/GenBank/DDBJ whole genome shotgun (WGS) entry which is preliminary data.</text>
</comment>
<evidence type="ECO:0000256" key="1">
    <source>
        <dbReference type="ARBA" id="ARBA00004496"/>
    </source>
</evidence>
<comment type="subunit">
    <text evidence="2">Homodimer.</text>
</comment>
<dbReference type="Pfam" id="PF04023">
    <property type="entry name" value="FeoA"/>
    <property type="match status" value="1"/>
</dbReference>
<dbReference type="InterPro" id="IPR022689">
    <property type="entry name" value="Iron_dep_repressor"/>
</dbReference>
<dbReference type="Gene3D" id="1.10.10.10">
    <property type="entry name" value="Winged helix-like DNA-binding domain superfamily/Winged helix DNA-binding domain"/>
    <property type="match status" value="1"/>
</dbReference>
<comment type="subcellular location">
    <subcellularLocation>
        <location evidence="1">Cytoplasm</location>
    </subcellularLocation>
</comment>
<reference evidence="5 6" key="1">
    <citation type="journal article" date="2016" name="ISME J.">
        <title>Chasing the elusive Euryarchaeota class WSA2: genomes reveal a uniquely fastidious methyl-reducing methanogen.</title>
        <authorList>
            <person name="Nobu M.K."/>
            <person name="Narihiro T."/>
            <person name="Kuroda K."/>
            <person name="Mei R."/>
            <person name="Liu W.T."/>
        </authorList>
    </citation>
    <scope>NUCLEOTIDE SEQUENCE [LARGE SCALE GENOMIC DNA]</scope>
    <source>
        <strain evidence="5">U1lsi0528_Bin055</strain>
    </source>
</reference>
<accession>A0A150IWB6</accession>
<dbReference type="GO" id="GO:0046914">
    <property type="term" value="F:transition metal ion binding"/>
    <property type="evidence" value="ECO:0007669"/>
    <property type="project" value="InterPro"/>
</dbReference>
<evidence type="ECO:0000313" key="6">
    <source>
        <dbReference type="Proteomes" id="UP000075398"/>
    </source>
</evidence>
<dbReference type="InterPro" id="IPR001367">
    <property type="entry name" value="Fe_dep_repressor"/>
</dbReference>
<name>A0A150IWB6_9EURY</name>
<dbReference type="PANTHER" id="PTHR33238:SF11">
    <property type="entry name" value="TRANSCRIPTIONAL REGULATOR MNTR"/>
    <property type="match status" value="1"/>
</dbReference>
<dbReference type="PANTHER" id="PTHR33238">
    <property type="entry name" value="IRON (METAL) DEPENDENT REPRESSOR, DTXR FAMILY"/>
    <property type="match status" value="1"/>
</dbReference>
<evidence type="ECO:0000256" key="2">
    <source>
        <dbReference type="ARBA" id="ARBA00011738"/>
    </source>
</evidence>
<dbReference type="STRING" id="1705564.APG08_00685"/>